<dbReference type="AlphaFoldDB" id="A0A318KL37"/>
<dbReference type="Pfam" id="PF07722">
    <property type="entry name" value="Peptidase_C26"/>
    <property type="match status" value="1"/>
</dbReference>
<dbReference type="PANTHER" id="PTHR43235">
    <property type="entry name" value="GLUTAMINE AMIDOTRANSFERASE PB2B2.05-RELATED"/>
    <property type="match status" value="1"/>
</dbReference>
<dbReference type="STRING" id="1034346.GCA_000313565_00491"/>
<comment type="caution">
    <text evidence="1">The sequence shown here is derived from an EMBL/GenBank/DDBJ whole genome shotgun (WGS) entry which is preliminary data.</text>
</comment>
<dbReference type="Proteomes" id="UP000247612">
    <property type="component" value="Unassembled WGS sequence"/>
</dbReference>
<dbReference type="OrthoDB" id="9813383at2"/>
<dbReference type="InterPro" id="IPR029062">
    <property type="entry name" value="Class_I_gatase-like"/>
</dbReference>
<proteinExistence type="predicted"/>
<dbReference type="PANTHER" id="PTHR43235:SF1">
    <property type="entry name" value="GLUTAMINE AMIDOTRANSFERASE PB2B2.05-RELATED"/>
    <property type="match status" value="1"/>
</dbReference>
<organism evidence="1 2">
    <name type="scientific">Dielma fastidiosa</name>
    <dbReference type="NCBI Taxonomy" id="1034346"/>
    <lineage>
        <taxon>Bacteria</taxon>
        <taxon>Bacillati</taxon>
        <taxon>Bacillota</taxon>
        <taxon>Erysipelotrichia</taxon>
        <taxon>Erysipelotrichales</taxon>
        <taxon>Erysipelotrichaceae</taxon>
        <taxon>Dielma</taxon>
    </lineage>
</organism>
<keyword evidence="2" id="KW-1185">Reference proteome</keyword>
<dbReference type="RefSeq" id="WP_022936795.1">
    <property type="nucleotide sequence ID" value="NZ_CABKRQ010000001.1"/>
</dbReference>
<protein>
    <submittedName>
        <fullName evidence="1">Putative glutamine amidotransferase</fullName>
    </submittedName>
</protein>
<dbReference type="Gene3D" id="3.40.50.880">
    <property type="match status" value="1"/>
</dbReference>
<keyword evidence="1" id="KW-0808">Transferase</keyword>
<dbReference type="GO" id="GO:0005829">
    <property type="term" value="C:cytosol"/>
    <property type="evidence" value="ECO:0007669"/>
    <property type="project" value="TreeGrafter"/>
</dbReference>
<dbReference type="PROSITE" id="PS51273">
    <property type="entry name" value="GATASE_TYPE_1"/>
    <property type="match status" value="1"/>
</dbReference>
<reference evidence="1 2" key="1">
    <citation type="submission" date="2018-05" db="EMBL/GenBank/DDBJ databases">
        <title>Genomic Encyclopedia of Type Strains, Phase IV (KMG-IV): sequencing the most valuable type-strain genomes for metagenomic binning, comparative biology and taxonomic classification.</title>
        <authorList>
            <person name="Goeker M."/>
        </authorList>
    </citation>
    <scope>NUCLEOTIDE SEQUENCE [LARGE SCALE GENOMIC DNA]</scope>
    <source>
        <strain evidence="1 2">JC118</strain>
    </source>
</reference>
<evidence type="ECO:0000313" key="1">
    <source>
        <dbReference type="EMBL" id="PXX78180.1"/>
    </source>
</evidence>
<gene>
    <name evidence="1" type="ORF">DES51_108107</name>
</gene>
<dbReference type="CDD" id="cd01745">
    <property type="entry name" value="GATase1_2"/>
    <property type="match status" value="1"/>
</dbReference>
<evidence type="ECO:0000313" key="2">
    <source>
        <dbReference type="Proteomes" id="UP000247612"/>
    </source>
</evidence>
<dbReference type="InterPro" id="IPR011697">
    <property type="entry name" value="Peptidase_C26"/>
</dbReference>
<dbReference type="GO" id="GO:0016811">
    <property type="term" value="F:hydrolase activity, acting on carbon-nitrogen (but not peptide) bonds, in linear amides"/>
    <property type="evidence" value="ECO:0007669"/>
    <property type="project" value="InterPro"/>
</dbReference>
<sequence length="221" mass="24750">MKTKIAVAVRCMKDKDYTYHYANTDYLYMLDKIDALGVPIFPLMDAKQAALTCDGLLLPGGADLNPALYHQLPDPTVTDYFDEIDTLDLNLIQAFMQQHKPILGICRGLQVLNVAFGGTLIQDIPNHSQKADRHVLTHEVKIVKDSQLASILNESTQVNSLHHQVIDRLGDGLKAVAFSSEGYIEAIEADNILAVQWHPEALTHEPDQLRLFKSFIKQCQK</sequence>
<accession>A0A318KL37</accession>
<dbReference type="InterPro" id="IPR044668">
    <property type="entry name" value="PuuD-like"/>
</dbReference>
<dbReference type="EMBL" id="QJKH01000008">
    <property type="protein sequence ID" value="PXX78180.1"/>
    <property type="molecule type" value="Genomic_DNA"/>
</dbReference>
<dbReference type="GO" id="GO:0016740">
    <property type="term" value="F:transferase activity"/>
    <property type="evidence" value="ECO:0007669"/>
    <property type="project" value="UniProtKB-KW"/>
</dbReference>
<dbReference type="SUPFAM" id="SSF52317">
    <property type="entry name" value="Class I glutamine amidotransferase-like"/>
    <property type="match status" value="1"/>
</dbReference>
<keyword evidence="1" id="KW-0315">Glutamine amidotransferase</keyword>
<name>A0A318KL37_9FIRM</name>